<sequence>MILAKSATATVPQEQWDDLSNYAFEIMNGEPAALACNAMSSTDFIGTAVVLRGGELTLVVRSPMVADDAIFCIAEPGLDVEHFLESSIKILSRIAQDV</sequence>
<protein>
    <submittedName>
        <fullName evidence="1">Uncharacterized protein</fullName>
    </submittedName>
</protein>
<proteinExistence type="predicted"/>
<gene>
    <name evidence="1" type="ORF">LOM8899_01421</name>
</gene>
<keyword evidence="2" id="KW-1185">Reference proteome</keyword>
<dbReference type="AlphaFoldDB" id="A0A238LCD2"/>
<name>A0A238LCD2_9RHOB</name>
<evidence type="ECO:0000313" key="1">
    <source>
        <dbReference type="EMBL" id="SMY07288.1"/>
    </source>
</evidence>
<accession>A0A238LCD2</accession>
<organism evidence="1 2">
    <name type="scientific">Flavimaricola marinus</name>
    <dbReference type="NCBI Taxonomy" id="1819565"/>
    <lineage>
        <taxon>Bacteria</taxon>
        <taxon>Pseudomonadati</taxon>
        <taxon>Pseudomonadota</taxon>
        <taxon>Alphaproteobacteria</taxon>
        <taxon>Rhodobacterales</taxon>
        <taxon>Paracoccaceae</taxon>
        <taxon>Flavimaricola</taxon>
    </lineage>
</organism>
<reference evidence="1 2" key="1">
    <citation type="submission" date="2017-05" db="EMBL/GenBank/DDBJ databases">
        <authorList>
            <person name="Song R."/>
            <person name="Chenine A.L."/>
            <person name="Ruprecht R.M."/>
        </authorList>
    </citation>
    <scope>NUCLEOTIDE SEQUENCE [LARGE SCALE GENOMIC DNA]</scope>
    <source>
        <strain evidence="1 2">CECT 8899</strain>
    </source>
</reference>
<evidence type="ECO:0000313" key="2">
    <source>
        <dbReference type="Proteomes" id="UP000201613"/>
    </source>
</evidence>
<dbReference type="EMBL" id="FXZK01000002">
    <property type="protein sequence ID" value="SMY07288.1"/>
    <property type="molecule type" value="Genomic_DNA"/>
</dbReference>
<dbReference type="Proteomes" id="UP000201613">
    <property type="component" value="Unassembled WGS sequence"/>
</dbReference>